<keyword evidence="1" id="KW-1133">Transmembrane helix</keyword>
<dbReference type="InterPro" id="IPR036465">
    <property type="entry name" value="vWFA_dom_sf"/>
</dbReference>
<dbReference type="Pfam" id="PF13519">
    <property type="entry name" value="VWA_2"/>
    <property type="match status" value="1"/>
</dbReference>
<sequence length="348" mass="37650">MVDLIPHLDLRWPWVLPVVAVVVLALVARWWWVARRAETPSGLLVLAARMRRLPRYRTLLRRRRIQAWGSLVAAIVMLAGAALLVARPQRTETESLDGQTRDLMLCLDASASMDPYNQAVVSAVQKIVGDLPGDRVGLTLFSGSAVTIFPLTDDISYVKQRLREADRAFAKSNDDYFTGVQLKDGESSLIGDGLVSCARRMGDDPDRSRAVILSSDNDPNGSGVYSLAQASQFVDKLDVRVYGIGAPTLDTAQASTREQDFRSAVSSTGGELENLDGDGTAQRIVRGIDQLEQSRIDRPTRTTSVDDPGIGVLVVAAGGVLLGLVVVVAALGGLLDAFRRRRVRGGTS</sequence>
<reference evidence="3" key="1">
    <citation type="submission" date="2020-11" db="EMBL/GenBank/DDBJ databases">
        <title>Nocardioides sp. CBS4Y-1, whole genome shotgun sequence.</title>
        <authorList>
            <person name="Tuo L."/>
        </authorList>
    </citation>
    <scope>NUCLEOTIDE SEQUENCE</scope>
    <source>
        <strain evidence="3">CBS4Y-1</strain>
    </source>
</reference>
<keyword evidence="1" id="KW-0812">Transmembrane</keyword>
<dbReference type="PROSITE" id="PS50234">
    <property type="entry name" value="VWFA"/>
    <property type="match status" value="1"/>
</dbReference>
<proteinExistence type="predicted"/>
<feature type="transmembrane region" description="Helical" evidence="1">
    <location>
        <begin position="310"/>
        <end position="335"/>
    </location>
</feature>
<dbReference type="RefSeq" id="WP_194505264.1">
    <property type="nucleotide sequence ID" value="NZ_JADIVZ010000018.1"/>
</dbReference>
<comment type="caution">
    <text evidence="3">The sequence shown here is derived from an EMBL/GenBank/DDBJ whole genome shotgun (WGS) entry which is preliminary data.</text>
</comment>
<evidence type="ECO:0000259" key="2">
    <source>
        <dbReference type="PROSITE" id="PS50234"/>
    </source>
</evidence>
<evidence type="ECO:0000313" key="4">
    <source>
        <dbReference type="Proteomes" id="UP000656804"/>
    </source>
</evidence>
<dbReference type="SUPFAM" id="SSF53300">
    <property type="entry name" value="vWA-like"/>
    <property type="match status" value="1"/>
</dbReference>
<protein>
    <submittedName>
        <fullName evidence="3">VWA domain-containing protein</fullName>
    </submittedName>
</protein>
<evidence type="ECO:0000313" key="3">
    <source>
        <dbReference type="EMBL" id="MBF4164002.1"/>
    </source>
</evidence>
<name>A0A930Y9B7_9ACTN</name>
<dbReference type="Proteomes" id="UP000656804">
    <property type="component" value="Unassembled WGS sequence"/>
</dbReference>
<keyword evidence="4" id="KW-1185">Reference proteome</keyword>
<organism evidence="3 4">
    <name type="scientific">Nocardioides acrostichi</name>
    <dbReference type="NCBI Taxonomy" id="2784339"/>
    <lineage>
        <taxon>Bacteria</taxon>
        <taxon>Bacillati</taxon>
        <taxon>Actinomycetota</taxon>
        <taxon>Actinomycetes</taxon>
        <taxon>Propionibacteriales</taxon>
        <taxon>Nocardioidaceae</taxon>
        <taxon>Nocardioides</taxon>
    </lineage>
</organism>
<feature type="transmembrane region" description="Helical" evidence="1">
    <location>
        <begin position="65"/>
        <end position="86"/>
    </location>
</feature>
<dbReference type="InterPro" id="IPR002035">
    <property type="entry name" value="VWF_A"/>
</dbReference>
<feature type="transmembrane region" description="Helical" evidence="1">
    <location>
        <begin position="12"/>
        <end position="32"/>
    </location>
</feature>
<dbReference type="SMART" id="SM00327">
    <property type="entry name" value="VWA"/>
    <property type="match status" value="1"/>
</dbReference>
<accession>A0A930Y9B7</accession>
<evidence type="ECO:0000256" key="1">
    <source>
        <dbReference type="SAM" id="Phobius"/>
    </source>
</evidence>
<keyword evidence="1" id="KW-0472">Membrane</keyword>
<dbReference type="Gene3D" id="3.40.50.410">
    <property type="entry name" value="von Willebrand factor, type A domain"/>
    <property type="match status" value="1"/>
</dbReference>
<dbReference type="AlphaFoldDB" id="A0A930Y9B7"/>
<gene>
    <name evidence="3" type="ORF">ISG29_20235</name>
</gene>
<dbReference type="EMBL" id="JADIVZ010000018">
    <property type="protein sequence ID" value="MBF4164002.1"/>
    <property type="molecule type" value="Genomic_DNA"/>
</dbReference>
<feature type="domain" description="VWFA" evidence="2">
    <location>
        <begin position="102"/>
        <end position="245"/>
    </location>
</feature>